<reference evidence="15 16" key="1">
    <citation type="journal article" date="2024" name="BMC Genomics">
        <title>Genome assembly of redclaw crayfish (Cherax quadricarinatus) provides insights into its immune adaptation and hypoxia tolerance.</title>
        <authorList>
            <person name="Liu Z."/>
            <person name="Zheng J."/>
            <person name="Li H."/>
            <person name="Fang K."/>
            <person name="Wang S."/>
            <person name="He J."/>
            <person name="Zhou D."/>
            <person name="Weng S."/>
            <person name="Chi M."/>
            <person name="Gu Z."/>
            <person name="He J."/>
            <person name="Li F."/>
            <person name="Wang M."/>
        </authorList>
    </citation>
    <scope>NUCLEOTIDE SEQUENCE [LARGE SCALE GENOMIC DNA]</scope>
    <source>
        <strain evidence="15">ZL_2023a</strain>
    </source>
</reference>
<comment type="catalytic activity">
    <reaction evidence="11">
        <text>ATP + H2O = ADP + phosphate + H(+)</text>
        <dbReference type="Rhea" id="RHEA:13065"/>
        <dbReference type="ChEBI" id="CHEBI:15377"/>
        <dbReference type="ChEBI" id="CHEBI:15378"/>
        <dbReference type="ChEBI" id="CHEBI:30616"/>
        <dbReference type="ChEBI" id="CHEBI:43474"/>
        <dbReference type="ChEBI" id="CHEBI:456216"/>
        <dbReference type="EC" id="3.6.4.13"/>
    </reaction>
</comment>
<dbReference type="Pfam" id="PF21634">
    <property type="entry name" value="MOV-10_beta-barrel"/>
    <property type="match status" value="1"/>
</dbReference>
<feature type="domain" description="DNA2/NAM7 helicase helicase" evidence="12">
    <location>
        <begin position="249"/>
        <end position="318"/>
    </location>
</feature>
<feature type="domain" description="Helicase MOV-10-like beta-barrel" evidence="14">
    <location>
        <begin position="17"/>
        <end position="86"/>
    </location>
</feature>
<dbReference type="Pfam" id="PF13087">
    <property type="entry name" value="AAA_12"/>
    <property type="match status" value="1"/>
</dbReference>
<evidence type="ECO:0000313" key="16">
    <source>
        <dbReference type="Proteomes" id="UP001445076"/>
    </source>
</evidence>
<dbReference type="InterPro" id="IPR047187">
    <property type="entry name" value="SF1_C_Upf1"/>
</dbReference>
<evidence type="ECO:0000256" key="10">
    <source>
        <dbReference type="ARBA" id="ARBA00023158"/>
    </source>
</evidence>
<comment type="subcellular location">
    <subcellularLocation>
        <location evidence="1">Cytoplasm</location>
        <location evidence="1">Cytoplasmic ribonucleoprotein granule</location>
    </subcellularLocation>
</comment>
<keyword evidence="9" id="KW-0694">RNA-binding</keyword>
<keyword evidence="16" id="KW-1185">Reference proteome</keyword>
<dbReference type="GO" id="GO:0032574">
    <property type="term" value="F:5'-3' RNA helicase activity"/>
    <property type="evidence" value="ECO:0007669"/>
    <property type="project" value="InterPro"/>
</dbReference>
<dbReference type="PANTHER" id="PTHR45418">
    <property type="entry name" value="CANCER/TESTIS ANTIGEN 55"/>
    <property type="match status" value="1"/>
</dbReference>
<keyword evidence="8" id="KW-0067">ATP-binding</keyword>
<dbReference type="InterPro" id="IPR026122">
    <property type="entry name" value="MOV-10/SDE3_DEXXQ/H-box"/>
</dbReference>
<evidence type="ECO:0000256" key="8">
    <source>
        <dbReference type="ARBA" id="ARBA00022840"/>
    </source>
</evidence>
<evidence type="ECO:0000256" key="1">
    <source>
        <dbReference type="ARBA" id="ARBA00004331"/>
    </source>
</evidence>
<organism evidence="15 16">
    <name type="scientific">Cherax quadricarinatus</name>
    <name type="common">Australian red claw crayfish</name>
    <dbReference type="NCBI Taxonomy" id="27406"/>
    <lineage>
        <taxon>Eukaryota</taxon>
        <taxon>Metazoa</taxon>
        <taxon>Ecdysozoa</taxon>
        <taxon>Arthropoda</taxon>
        <taxon>Crustacea</taxon>
        <taxon>Multicrustacea</taxon>
        <taxon>Malacostraca</taxon>
        <taxon>Eumalacostraca</taxon>
        <taxon>Eucarida</taxon>
        <taxon>Decapoda</taxon>
        <taxon>Pleocyemata</taxon>
        <taxon>Astacidea</taxon>
        <taxon>Parastacoidea</taxon>
        <taxon>Parastacidae</taxon>
        <taxon>Cherax</taxon>
    </lineage>
</organism>
<evidence type="ECO:0000259" key="14">
    <source>
        <dbReference type="Pfam" id="PF21634"/>
    </source>
</evidence>
<feature type="domain" description="DNA2/NAM7 helicase-like C-terminal" evidence="13">
    <location>
        <begin position="336"/>
        <end position="546"/>
    </location>
</feature>
<dbReference type="CDD" id="cd18038">
    <property type="entry name" value="DEXXQc_Helz-like"/>
    <property type="match status" value="1"/>
</dbReference>
<keyword evidence="4" id="KW-0963">Cytoplasm</keyword>
<evidence type="ECO:0000259" key="12">
    <source>
        <dbReference type="Pfam" id="PF13086"/>
    </source>
</evidence>
<dbReference type="InterPro" id="IPR041679">
    <property type="entry name" value="DNA2/NAM7-like_C"/>
</dbReference>
<dbReference type="InterPro" id="IPR049080">
    <property type="entry name" value="MOV-10-like_beta-barrel"/>
</dbReference>
<accession>A0AAW0WB57</accession>
<gene>
    <name evidence="15" type="ORF">OTU49_009090</name>
</gene>
<keyword evidence="7" id="KW-0347">Helicase</keyword>
<dbReference type="GO" id="GO:0036464">
    <property type="term" value="C:cytoplasmic ribonucleoprotein granule"/>
    <property type="evidence" value="ECO:0007669"/>
    <property type="project" value="UniProtKB-SubCell"/>
</dbReference>
<dbReference type="EMBL" id="JARKIK010000071">
    <property type="protein sequence ID" value="KAK8728683.1"/>
    <property type="molecule type" value="Genomic_DNA"/>
</dbReference>
<dbReference type="GO" id="GO:0031047">
    <property type="term" value="P:regulatory ncRNA-mediated gene silencing"/>
    <property type="evidence" value="ECO:0007669"/>
    <property type="project" value="UniProtKB-KW"/>
</dbReference>
<dbReference type="AlphaFoldDB" id="A0AAW0WB57"/>
<name>A0AAW0WB57_CHEQU</name>
<dbReference type="InterPro" id="IPR027417">
    <property type="entry name" value="P-loop_NTPase"/>
</dbReference>
<evidence type="ECO:0000256" key="5">
    <source>
        <dbReference type="ARBA" id="ARBA00022741"/>
    </source>
</evidence>
<dbReference type="PANTHER" id="PTHR45418:SF1">
    <property type="entry name" value="CANCER_TESTIS ANTIGEN 55"/>
    <property type="match status" value="1"/>
</dbReference>
<dbReference type="CDD" id="cd18808">
    <property type="entry name" value="SF1_C_Upf1"/>
    <property type="match status" value="1"/>
</dbReference>
<dbReference type="GO" id="GO:0003723">
    <property type="term" value="F:RNA binding"/>
    <property type="evidence" value="ECO:0007669"/>
    <property type="project" value="UniProtKB-KW"/>
</dbReference>
<dbReference type="Gene3D" id="3.40.50.300">
    <property type="entry name" value="P-loop containing nucleotide triphosphate hydrolases"/>
    <property type="match status" value="2"/>
</dbReference>
<dbReference type="Proteomes" id="UP001445076">
    <property type="component" value="Unassembled WGS sequence"/>
</dbReference>
<keyword evidence="6" id="KW-0378">Hydrolase</keyword>
<evidence type="ECO:0000256" key="6">
    <source>
        <dbReference type="ARBA" id="ARBA00022801"/>
    </source>
</evidence>
<dbReference type="GO" id="GO:0005524">
    <property type="term" value="F:ATP binding"/>
    <property type="evidence" value="ECO:0007669"/>
    <property type="project" value="UniProtKB-KW"/>
</dbReference>
<protein>
    <recommendedName>
        <fullName evidence="3">RNA helicase</fullName>
        <ecNumber evidence="3">3.6.4.13</ecNumber>
    </recommendedName>
</protein>
<dbReference type="EC" id="3.6.4.13" evidence="3"/>
<evidence type="ECO:0000256" key="11">
    <source>
        <dbReference type="ARBA" id="ARBA00047984"/>
    </source>
</evidence>
<comment type="similarity">
    <text evidence="2">Belongs to the DNA2/NAM7 helicase family. SDE3 subfamily.</text>
</comment>
<evidence type="ECO:0000259" key="13">
    <source>
        <dbReference type="Pfam" id="PF13087"/>
    </source>
</evidence>
<evidence type="ECO:0000313" key="15">
    <source>
        <dbReference type="EMBL" id="KAK8728683.1"/>
    </source>
</evidence>
<evidence type="ECO:0000256" key="2">
    <source>
        <dbReference type="ARBA" id="ARBA00005601"/>
    </source>
</evidence>
<dbReference type="GO" id="GO:0016787">
    <property type="term" value="F:hydrolase activity"/>
    <property type="evidence" value="ECO:0007669"/>
    <property type="project" value="UniProtKB-KW"/>
</dbReference>
<keyword evidence="10" id="KW-0943">RNA-mediated gene silencing</keyword>
<feature type="domain" description="DNA2/NAM7 helicase helicase" evidence="12">
    <location>
        <begin position="137"/>
        <end position="233"/>
    </location>
</feature>
<sequence length="617" mass="69856">MPDVTLKIVPHLYYNAASCVELEVPGLSENRPSVLPGDNVYVTHVGKRKPVYAGCVHKLKEKSIYLAFGEEFMDSFVDNMRVSVDFEFNRGPLKVSHRAVVLIGQRASMYLTFPSPPINNILPVRNLMPYNRKLQENKEQMLAVHNIVSGTSKPAPYIVFGPPGTGKTVTIVEAIKQVYKVQPQSRVLACAPSNAAADLIAQRLLEHVSKRHMIRMHAASRQLVTIPDKLREISNWNGSSIYFPSIDKLREYRVIVCTMITAARIVSAAFPVGHITHVFLDECGHAMEPEAMVPLAGVLSKDGQVVLAGDPFQLGPVIRNTQCFSCEKLFFNNGLDKSYLERMMEMDMYQAKNGSFNNQVVTKLLNNYRSHKDILKEPNEIFYESELKVCADKVLVTSLCSWEHLPKKNFPLIFHAVKGKDEREGNSPSFFNSLEVSTVIDYVKKLLDSRNPKIMPKEIGIITPYRKQVEKIRNQLRKMKNTSDLRVGSPEEFQGDERRVIIISTVRASADHLASDQFFKLGFLRNPKRFNVSVTRAKALLIVVGCPEILTLDEHWGKLLHFIKNKGGYRGHKFAESNVDDLEDILTRFDNLSLRPILGEDISARELIETPEWRAEH</sequence>
<dbReference type="Pfam" id="PF13086">
    <property type="entry name" value="AAA_11"/>
    <property type="match status" value="2"/>
</dbReference>
<evidence type="ECO:0000256" key="3">
    <source>
        <dbReference type="ARBA" id="ARBA00012552"/>
    </source>
</evidence>
<dbReference type="InterPro" id="IPR041677">
    <property type="entry name" value="DNA2/NAM7_AAA_11"/>
</dbReference>
<dbReference type="FunFam" id="3.40.50.300:FF:000608">
    <property type="entry name" value="Mov10 RISC complex RNA helicase"/>
    <property type="match status" value="1"/>
</dbReference>
<dbReference type="SUPFAM" id="SSF52540">
    <property type="entry name" value="P-loop containing nucleoside triphosphate hydrolases"/>
    <property type="match status" value="1"/>
</dbReference>
<proteinExistence type="inferred from homology"/>
<comment type="caution">
    <text evidence="15">The sequence shown here is derived from an EMBL/GenBank/DDBJ whole genome shotgun (WGS) entry which is preliminary data.</text>
</comment>
<evidence type="ECO:0000256" key="4">
    <source>
        <dbReference type="ARBA" id="ARBA00022490"/>
    </source>
</evidence>
<evidence type="ECO:0000256" key="9">
    <source>
        <dbReference type="ARBA" id="ARBA00022884"/>
    </source>
</evidence>
<keyword evidence="5" id="KW-0547">Nucleotide-binding</keyword>
<evidence type="ECO:0000256" key="7">
    <source>
        <dbReference type="ARBA" id="ARBA00022806"/>
    </source>
</evidence>